<evidence type="ECO:0000256" key="1">
    <source>
        <dbReference type="SAM" id="Coils"/>
    </source>
</evidence>
<gene>
    <name evidence="3" type="ORF">HINF_LOCUS12870</name>
    <name evidence="2" type="ORF">HINF_LOCUS17401</name>
</gene>
<evidence type="ECO:0000313" key="3">
    <source>
        <dbReference type="EMBL" id="CAL5993026.1"/>
    </source>
</evidence>
<dbReference type="EMBL" id="CATOUU010000440">
    <property type="protein sequence ID" value="CAI9929756.1"/>
    <property type="molecule type" value="Genomic_DNA"/>
</dbReference>
<feature type="coiled-coil region" evidence="1">
    <location>
        <begin position="721"/>
        <end position="755"/>
    </location>
</feature>
<reference evidence="2" key="1">
    <citation type="submission" date="2023-06" db="EMBL/GenBank/DDBJ databases">
        <authorList>
            <person name="Kurt Z."/>
        </authorList>
    </citation>
    <scope>NUCLEOTIDE SEQUENCE</scope>
</reference>
<reference evidence="3 4" key="2">
    <citation type="submission" date="2024-07" db="EMBL/GenBank/DDBJ databases">
        <authorList>
            <person name="Akdeniz Z."/>
        </authorList>
    </citation>
    <scope>NUCLEOTIDE SEQUENCE [LARGE SCALE GENOMIC DNA]</scope>
</reference>
<evidence type="ECO:0000313" key="4">
    <source>
        <dbReference type="Proteomes" id="UP001642409"/>
    </source>
</evidence>
<evidence type="ECO:0000313" key="2">
    <source>
        <dbReference type="EMBL" id="CAI9929756.1"/>
    </source>
</evidence>
<dbReference type="Proteomes" id="UP001642409">
    <property type="component" value="Unassembled WGS sequence"/>
</dbReference>
<proteinExistence type="predicted"/>
<protein>
    <submittedName>
        <fullName evidence="2">Uncharacterized protein</fullName>
    </submittedName>
</protein>
<sequence length="1292" mass="150268">MQAFINAKLVTNIEQYIKDIMQDIDQGKSIDKQVFQFVLELNISKVLPLLKIFIKKPFQIQQLTECSYTQKFISYYLSFEKQLPALPSNPTFNQRLIFKFLYGENIDAIKDDKAQENCNKILQSNDPQLVAALLFKSFGDLKLSLKTENVVMSPKEPKNSTISQVLSINDLLHNNCVVLNEISNISIDCVRAVDVLKHIPNSLKLLTNIQFLSKITYEQIEPDEDIADILENQITQSLNQNFDALISNKRPKLLNNQLYYLAHQFCQTETQLNYSEIQKQLEKVIKLLQETSEEFKVNAALLFATITNIQPFMYNNGNYVPNVTIVDRLPQVIARLKKVLLDKINISKDTLSFNLLIQPPASLCYLLLNNFPLINISFVLMNRALNDGPKFCIQLLELLSQKVDQFPLEFHYFTFELLQKSPWLYIDESPIFKQSKDELHKAIQQFVVAVYQQTGVALVMIKQNWTDNNLYKKQVDDMMILLTQYTIDTEKLVDLVFSGYTGSYYFEKPQKDDEESSLDVKDKKISVDNNYLPTDIKEARSMVKVSFCQSQDQTQIAFINRFLQECLTRISDKAYSQEIRVRLFQVIILSMKKYRVLLSNAINVFGNNFQSEASLSFQLIVSLFQAIFTYNQTDMATLQLQTQQVMAMNNSKQQIETQIRQLNQQSSSQLTTQQRELIQNYTMEMEKLKNFVNYGKQQLQYISEENSRLYNGISQAPDNKKQEYTAQMNMNRNKIEQIKQQIATHETTIMNYDQQCTRIGGSSYQGQRQISILQKNYTQISQDITNAQLIIQRAKSFSTIFINLVKQELLNLDILSNKKYITETIHQFLQMPVPTYNPLKLQQELKSCIKCCKMNSQQFDELTMNLNRVTKQNAFQVGQQFKTSNKLFVCYNILTERPFEEDEIYMKFLCGVLEMNEQKAADYILKKIAIPLFNLVYPRYSMFKHSIAQGQQKLEDIHQEVLKYGLLKYDVTQEMMQKLNDNQNNPQVRQKIEQDYTAQMQRLQQKQPNYKMTEKPLPNTNHSLSQLGISKLSKIISILVLKRQAPLASNEINLSALLLNSILSYGGLYYLDLISFIREMIVTFDQYNYEYLQTGMFDQLLFEIGMTAQLLQKYMVGRNDCPYFMLLACKDRVDTALSEYSIMMSTYKQKQLKVQVLQNNFLAALVNFLPVRYTIDLQQSTIITHRAILLSIFESKRSYFNELGPKASAPIRDILPFRDEINYQALCWERAGTLRFYLDEISKVLKTVGVVLEQERQRFNFPVDDLFKIALEMFCTPGQWINAMLVEATGEE</sequence>
<dbReference type="EMBL" id="CAXDID020000029">
    <property type="protein sequence ID" value="CAL5993026.1"/>
    <property type="molecule type" value="Genomic_DNA"/>
</dbReference>
<keyword evidence="4" id="KW-1185">Reference proteome</keyword>
<organism evidence="2">
    <name type="scientific">Hexamita inflata</name>
    <dbReference type="NCBI Taxonomy" id="28002"/>
    <lineage>
        <taxon>Eukaryota</taxon>
        <taxon>Metamonada</taxon>
        <taxon>Diplomonadida</taxon>
        <taxon>Hexamitidae</taxon>
        <taxon>Hexamitinae</taxon>
        <taxon>Hexamita</taxon>
    </lineage>
</organism>
<keyword evidence="1" id="KW-0175">Coiled coil</keyword>
<name>A0AA86TV40_9EUKA</name>
<accession>A0AA86TV40</accession>
<comment type="caution">
    <text evidence="2">The sequence shown here is derived from an EMBL/GenBank/DDBJ whole genome shotgun (WGS) entry which is preliminary data.</text>
</comment>